<dbReference type="OrthoDB" id="9918658at2"/>
<name>A0A1G8P253_9GAMM</name>
<dbReference type="RefSeq" id="WP_090363413.1">
    <property type="nucleotide sequence ID" value="NZ_FNEM01000003.1"/>
</dbReference>
<proteinExistence type="predicted"/>
<dbReference type="EMBL" id="FNEM01000003">
    <property type="protein sequence ID" value="SDI86549.1"/>
    <property type="molecule type" value="Genomic_DNA"/>
</dbReference>
<dbReference type="AlphaFoldDB" id="A0A1G8P253"/>
<accession>A0A1G8P253</accession>
<keyword evidence="2" id="KW-1185">Reference proteome</keyword>
<reference evidence="2" key="1">
    <citation type="submission" date="2016-10" db="EMBL/GenBank/DDBJ databases">
        <authorList>
            <person name="Varghese N."/>
            <person name="Submissions S."/>
        </authorList>
    </citation>
    <scope>NUCLEOTIDE SEQUENCE [LARGE SCALE GENOMIC DNA]</scope>
    <source>
        <strain evidence="2">DSM 23317</strain>
    </source>
</reference>
<evidence type="ECO:0000313" key="2">
    <source>
        <dbReference type="Proteomes" id="UP000199527"/>
    </source>
</evidence>
<dbReference type="Proteomes" id="UP000199527">
    <property type="component" value="Unassembled WGS sequence"/>
</dbReference>
<organism evidence="1 2">
    <name type="scientific">Ferrimonas sediminum</name>
    <dbReference type="NCBI Taxonomy" id="718193"/>
    <lineage>
        <taxon>Bacteria</taxon>
        <taxon>Pseudomonadati</taxon>
        <taxon>Pseudomonadota</taxon>
        <taxon>Gammaproteobacteria</taxon>
        <taxon>Alteromonadales</taxon>
        <taxon>Ferrimonadaceae</taxon>
        <taxon>Ferrimonas</taxon>
    </lineage>
</organism>
<protein>
    <submittedName>
        <fullName evidence="1">Uncharacterized protein</fullName>
    </submittedName>
</protein>
<evidence type="ECO:0000313" key="1">
    <source>
        <dbReference type="EMBL" id="SDI86549.1"/>
    </source>
</evidence>
<gene>
    <name evidence="1" type="ORF">SAMN04488540_103310</name>
</gene>
<sequence length="81" mass="9297">MRQQIITVFYLVSALLIVAILAAQWQRQQAASAATTPQLRFVHTASPTPKERPQNDTMKRTVSEFIDSESELLEYYQQGRQ</sequence>